<keyword evidence="3" id="KW-1185">Reference proteome</keyword>
<protein>
    <submittedName>
        <fullName evidence="4">Coiled-coil domain-containing protein 125</fullName>
    </submittedName>
</protein>
<dbReference type="InterPro" id="IPR000626">
    <property type="entry name" value="Ubiquitin-like_dom"/>
</dbReference>
<dbReference type="PROSITE" id="PS50053">
    <property type="entry name" value="UBIQUITIN_2"/>
    <property type="match status" value="1"/>
</dbReference>
<dbReference type="PRINTS" id="PR00348">
    <property type="entry name" value="UBIQUITIN"/>
</dbReference>
<dbReference type="Gene3D" id="3.10.20.90">
    <property type="entry name" value="Phosphatidylinositol 3-kinase Catalytic Subunit, Chain A, domain 1"/>
    <property type="match status" value="1"/>
</dbReference>
<dbReference type="SMART" id="SM00213">
    <property type="entry name" value="UBQ"/>
    <property type="match status" value="1"/>
</dbReference>
<dbReference type="PANTHER" id="PTHR28616">
    <property type="entry name" value="COILED-COIL DOMAIN-CONTAINING PROTEIN 125"/>
    <property type="match status" value="1"/>
</dbReference>
<evidence type="ECO:0000259" key="2">
    <source>
        <dbReference type="PROSITE" id="PS50053"/>
    </source>
</evidence>
<evidence type="ECO:0000256" key="1">
    <source>
        <dbReference type="SAM" id="MobiDB-lite"/>
    </source>
</evidence>
<feature type="compositionally biased region" description="Acidic residues" evidence="1">
    <location>
        <begin position="14"/>
        <end position="24"/>
    </location>
</feature>
<dbReference type="InParanoid" id="A0A6P6DK72"/>
<dbReference type="GO" id="GO:2000146">
    <property type="term" value="P:negative regulation of cell motility"/>
    <property type="evidence" value="ECO:0007669"/>
    <property type="project" value="TreeGrafter"/>
</dbReference>
<feature type="domain" description="Ubiquitin-like" evidence="2">
    <location>
        <begin position="197"/>
        <end position="242"/>
    </location>
</feature>
<dbReference type="OrthoDB" id="9939852at2759"/>
<dbReference type="InterPro" id="IPR019956">
    <property type="entry name" value="Ubiquitin_dom"/>
</dbReference>
<dbReference type="FunCoup" id="A0A6P6DK72">
    <property type="interactions" value="521"/>
</dbReference>
<evidence type="ECO:0000313" key="3">
    <source>
        <dbReference type="Proteomes" id="UP000515203"/>
    </source>
</evidence>
<dbReference type="RefSeq" id="XP_023560425.1">
    <property type="nucleotide sequence ID" value="XM_023704657.1"/>
</dbReference>
<feature type="region of interest" description="Disordered" evidence="1">
    <location>
        <begin position="1"/>
        <end position="66"/>
    </location>
</feature>
<dbReference type="InterPro" id="IPR029071">
    <property type="entry name" value="Ubiquitin-like_domsf"/>
</dbReference>
<dbReference type="InterPro" id="IPR034608">
    <property type="entry name" value="CCDC125"/>
</dbReference>
<dbReference type="CTD" id="202243"/>
<sequence length="556" mass="62103">MSKVKRSLSTPEVETWEAEEDDMREGDLGNGLGWSPGSLAQLEVSEALASRRPEGRSFSPPALPGAEESRTAVFQRFMPRSLQTACFQRPEAGSCSPAGRLDSTSEVSNEELRQRLQETLEVCPLANPQVLSSRGHDLESSFGQALRLRRLSLLPVAAAALAVHPVMGAVRAGKPKLCPQRETHQFIRTPPQPEKKMLIKVKTLTGKEIDIDIEPTDKVERIKERVKEKEGIPPQQQRLIYSVIQKILFSRLNCENAVLKENLKLKTEEIRTLKSENGVLNQRYLEALARLDVIQQREAQRSRSGEDCGCVEVTGLELAVLGACLCHGPGGSPCPCARTAASARKLVLQLRHELELLQKSKEEAYIVADAFRIAFEQQLMRKNDQALRLTQMEEMCKKAKTRISWKPLTEDGHQPRRSKKTLGQKLLGLLPLEGSSQRTEDQGNPQEVCRMLIELLNDKEEVLAHQRKVSYMLARALEDKDSALKENKDKSPVNENFPFPKPWHKPSSEFSVLCDPVHLGFGTFNSTGCACSGQQTDPSLTRTLRRCCSLPSSITF</sequence>
<dbReference type="Pfam" id="PF00240">
    <property type="entry name" value="ubiquitin"/>
    <property type="match status" value="1"/>
</dbReference>
<dbReference type="GO" id="GO:0005737">
    <property type="term" value="C:cytoplasm"/>
    <property type="evidence" value="ECO:0007669"/>
    <property type="project" value="TreeGrafter"/>
</dbReference>
<reference evidence="4" key="1">
    <citation type="submission" date="2025-08" db="UniProtKB">
        <authorList>
            <consortium name="RefSeq"/>
        </authorList>
    </citation>
    <scope>IDENTIFICATION</scope>
</reference>
<dbReference type="GO" id="GO:0035024">
    <property type="term" value="P:negative regulation of Rho protein signal transduction"/>
    <property type="evidence" value="ECO:0007669"/>
    <property type="project" value="TreeGrafter"/>
</dbReference>
<accession>A0A6P6DK72</accession>
<organism evidence="3 4">
    <name type="scientific">Octodon degus</name>
    <name type="common">Degu</name>
    <name type="synonym">Sciurus degus</name>
    <dbReference type="NCBI Taxonomy" id="10160"/>
    <lineage>
        <taxon>Eukaryota</taxon>
        <taxon>Metazoa</taxon>
        <taxon>Chordata</taxon>
        <taxon>Craniata</taxon>
        <taxon>Vertebrata</taxon>
        <taxon>Euteleostomi</taxon>
        <taxon>Mammalia</taxon>
        <taxon>Eutheria</taxon>
        <taxon>Euarchontoglires</taxon>
        <taxon>Glires</taxon>
        <taxon>Rodentia</taxon>
        <taxon>Hystricomorpha</taxon>
        <taxon>Octodontidae</taxon>
        <taxon>Octodon</taxon>
    </lineage>
</organism>
<proteinExistence type="predicted"/>
<dbReference type="AlphaFoldDB" id="A0A6P6DK72"/>
<dbReference type="PANTHER" id="PTHR28616:SF1">
    <property type="entry name" value="COILED-COIL DOMAIN-CONTAINING PROTEIN 125"/>
    <property type="match status" value="1"/>
</dbReference>
<dbReference type="SUPFAM" id="SSF54236">
    <property type="entry name" value="Ubiquitin-like"/>
    <property type="match status" value="1"/>
</dbReference>
<evidence type="ECO:0000313" key="4">
    <source>
        <dbReference type="RefSeq" id="XP_023560425.1"/>
    </source>
</evidence>
<gene>
    <name evidence="4" type="primary">Ccdc125</name>
</gene>
<name>A0A6P6DK72_OCTDE</name>
<dbReference type="Proteomes" id="UP000515203">
    <property type="component" value="Unplaced"/>
</dbReference>
<dbReference type="GeneID" id="101569375"/>